<keyword evidence="10 19" id="KW-0378">Hydrolase</keyword>
<dbReference type="Gene3D" id="3.90.870.10">
    <property type="entry name" value="DHBP synthase"/>
    <property type="match status" value="1"/>
</dbReference>
<keyword evidence="8 19" id="KW-0479">Metal-binding</keyword>
<evidence type="ECO:0000256" key="12">
    <source>
        <dbReference type="ARBA" id="ARBA00022842"/>
    </source>
</evidence>
<feature type="binding site" evidence="19">
    <location>
        <position position="350"/>
    </location>
    <ligand>
        <name>GTP</name>
        <dbReference type="ChEBI" id="CHEBI:37565"/>
    </ligand>
</feature>
<feature type="site" description="Essential for DHBP synthase activity" evidence="19">
    <location>
        <position position="162"/>
    </location>
</feature>
<keyword evidence="7 19" id="KW-0686">Riboflavin biosynthesis</keyword>
<feature type="binding site" evidence="19">
    <location>
        <position position="162"/>
    </location>
    <ligand>
        <name>D-ribulose 5-phosphate</name>
        <dbReference type="ChEBI" id="CHEBI:58121"/>
    </ligand>
</feature>
<reference evidence="21" key="1">
    <citation type="submission" date="2016-02" db="EMBL/GenBank/DDBJ databases">
        <title>Draft Genome Sequence of Sporotomaculum syntrophicum Strain FB, a Syntrophic Benzoate Degrader.</title>
        <authorList>
            <person name="Nobu M.K."/>
            <person name="Narihiro T."/>
            <person name="Qiu Y.-L."/>
            <person name="Ohashi A."/>
            <person name="Liu W.-T."/>
            <person name="Yuji S."/>
        </authorList>
    </citation>
    <scope>NUCLEOTIDE SEQUENCE</scope>
    <source>
        <strain evidence="21">FB</strain>
    </source>
</reference>
<feature type="binding site" evidence="19">
    <location>
        <position position="268"/>
    </location>
    <ligand>
        <name>Zn(2+)</name>
        <dbReference type="ChEBI" id="CHEBI:29105"/>
        <note>catalytic</note>
    </ligand>
</feature>
<evidence type="ECO:0000256" key="11">
    <source>
        <dbReference type="ARBA" id="ARBA00022833"/>
    </source>
</evidence>
<dbReference type="InterPro" id="IPR036144">
    <property type="entry name" value="RibA-like_sf"/>
</dbReference>
<dbReference type="SUPFAM" id="SSF55821">
    <property type="entry name" value="YrdC/RibB"/>
    <property type="match status" value="1"/>
</dbReference>
<dbReference type="Pfam" id="PF00926">
    <property type="entry name" value="DHBP_synthase"/>
    <property type="match status" value="1"/>
</dbReference>
<dbReference type="GO" id="GO:0000287">
    <property type="term" value="F:magnesium ion binding"/>
    <property type="evidence" value="ECO:0007669"/>
    <property type="project" value="UniProtKB-UniRule"/>
</dbReference>
<comment type="catalytic activity">
    <reaction evidence="18 19">
        <text>GTP + 4 H2O = 2,5-diamino-6-hydroxy-4-(5-phosphoribosylamino)-pyrimidine + formate + 2 phosphate + 3 H(+)</text>
        <dbReference type="Rhea" id="RHEA:23704"/>
        <dbReference type="ChEBI" id="CHEBI:15377"/>
        <dbReference type="ChEBI" id="CHEBI:15378"/>
        <dbReference type="ChEBI" id="CHEBI:15740"/>
        <dbReference type="ChEBI" id="CHEBI:37565"/>
        <dbReference type="ChEBI" id="CHEBI:43474"/>
        <dbReference type="ChEBI" id="CHEBI:58614"/>
        <dbReference type="EC" id="3.5.4.25"/>
    </reaction>
</comment>
<feature type="binding site" evidence="19">
    <location>
        <begin position="26"/>
        <end position="27"/>
    </location>
    <ligand>
        <name>D-ribulose 5-phosphate</name>
        <dbReference type="ChEBI" id="CHEBI:58121"/>
    </ligand>
</feature>
<dbReference type="InterPro" id="IPR016299">
    <property type="entry name" value="Riboflavin_synth_RibBA"/>
</dbReference>
<feature type="binding site" evidence="19">
    <location>
        <position position="266"/>
    </location>
    <ligand>
        <name>Zn(2+)</name>
        <dbReference type="ChEBI" id="CHEBI:29105"/>
        <note>catalytic</note>
    </ligand>
</feature>
<feature type="region of interest" description="GTP cyclohydrolase II" evidence="19">
    <location>
        <begin position="200"/>
        <end position="405"/>
    </location>
</feature>
<dbReference type="RefSeq" id="WP_161820873.1">
    <property type="nucleotide sequence ID" value="NZ_LSRS01000001.1"/>
</dbReference>
<dbReference type="PIRSF" id="PIRSF001259">
    <property type="entry name" value="RibA"/>
    <property type="match status" value="1"/>
</dbReference>
<feature type="active site" description="Nucleophile; for GTP cyclohydrolase activity" evidence="19">
    <location>
        <position position="329"/>
    </location>
</feature>
<evidence type="ECO:0000256" key="10">
    <source>
        <dbReference type="ARBA" id="ARBA00022801"/>
    </source>
</evidence>
<evidence type="ECO:0000256" key="15">
    <source>
        <dbReference type="ARBA" id="ARBA00023239"/>
    </source>
</evidence>
<proteinExistence type="inferred from homology"/>
<dbReference type="GO" id="GO:0008686">
    <property type="term" value="F:3,4-dihydroxy-2-butanone-4-phosphate synthase activity"/>
    <property type="evidence" value="ECO:0007669"/>
    <property type="project" value="UniProtKB-UniRule"/>
</dbReference>
<dbReference type="HAMAP" id="MF_00179">
    <property type="entry name" value="RibA"/>
    <property type="match status" value="1"/>
</dbReference>
<evidence type="ECO:0000256" key="16">
    <source>
        <dbReference type="ARBA" id="ARBA00023268"/>
    </source>
</evidence>
<evidence type="ECO:0000256" key="13">
    <source>
        <dbReference type="ARBA" id="ARBA00023134"/>
    </source>
</evidence>
<dbReference type="CDD" id="cd00641">
    <property type="entry name" value="GTP_cyclohydro2"/>
    <property type="match status" value="1"/>
</dbReference>
<dbReference type="HAMAP" id="MF_00180">
    <property type="entry name" value="RibB"/>
    <property type="match status" value="1"/>
</dbReference>
<feature type="binding site" evidence="19">
    <location>
        <position position="271"/>
    </location>
    <ligand>
        <name>GTP</name>
        <dbReference type="ChEBI" id="CHEBI:37565"/>
    </ligand>
</feature>
<dbReference type="FunFam" id="3.90.870.10:FF:000001">
    <property type="entry name" value="Riboflavin biosynthesis protein RibBA"/>
    <property type="match status" value="1"/>
</dbReference>
<dbReference type="PANTHER" id="PTHR21327">
    <property type="entry name" value="GTP CYCLOHYDROLASE II-RELATED"/>
    <property type="match status" value="1"/>
</dbReference>
<evidence type="ECO:0000256" key="7">
    <source>
        <dbReference type="ARBA" id="ARBA00022619"/>
    </source>
</evidence>
<feature type="binding site" evidence="19">
    <location>
        <position position="355"/>
    </location>
    <ligand>
        <name>GTP</name>
        <dbReference type="ChEBI" id="CHEBI:37565"/>
    </ligand>
</feature>
<dbReference type="InterPro" id="IPR000926">
    <property type="entry name" value="RibA"/>
</dbReference>
<keyword evidence="13 19" id="KW-0342">GTP-binding</keyword>
<evidence type="ECO:0000256" key="14">
    <source>
        <dbReference type="ARBA" id="ARBA00023211"/>
    </source>
</evidence>
<evidence type="ECO:0000256" key="6">
    <source>
        <dbReference type="ARBA" id="ARBA00005520"/>
    </source>
</evidence>
<dbReference type="GO" id="GO:0030145">
    <property type="term" value="F:manganese ion binding"/>
    <property type="evidence" value="ECO:0007669"/>
    <property type="project" value="UniProtKB-UniRule"/>
</dbReference>
<evidence type="ECO:0000256" key="19">
    <source>
        <dbReference type="HAMAP-Rule" id="MF_01283"/>
    </source>
</evidence>
<dbReference type="AlphaFoldDB" id="A0A9D2WTB9"/>
<feature type="binding site" evidence="19">
    <location>
        <position position="315"/>
    </location>
    <ligand>
        <name>GTP</name>
        <dbReference type="ChEBI" id="CHEBI:37565"/>
    </ligand>
</feature>
<comment type="caution">
    <text evidence="21">The sequence shown here is derived from an EMBL/GenBank/DDBJ whole genome shotgun (WGS) entry which is preliminary data.</text>
</comment>
<keyword evidence="16 19" id="KW-0511">Multifunctional enzyme</keyword>
<feature type="region of interest" description="DHBP synthase" evidence="19">
    <location>
        <begin position="1"/>
        <end position="199"/>
    </location>
</feature>
<evidence type="ECO:0000313" key="22">
    <source>
        <dbReference type="Proteomes" id="UP000798488"/>
    </source>
</evidence>
<dbReference type="EC" id="3.5.4.25" evidence="19"/>
<evidence type="ECO:0000256" key="5">
    <source>
        <dbReference type="ARBA" id="ARBA00004904"/>
    </source>
</evidence>
<comment type="function">
    <text evidence="17 19">Catalyzes the conversion of GTP to 2,5-diamino-6-ribosylamino-4(3H)-pyrimidinone 5'-phosphate (DARP), formate and pyrophosphate.</text>
</comment>
<keyword evidence="14 19" id="KW-0464">Manganese</keyword>
<evidence type="ECO:0000259" key="20">
    <source>
        <dbReference type="Pfam" id="PF00925"/>
    </source>
</evidence>
<evidence type="ECO:0000256" key="9">
    <source>
        <dbReference type="ARBA" id="ARBA00022741"/>
    </source>
</evidence>
<dbReference type="InterPro" id="IPR017945">
    <property type="entry name" value="DHBP_synth_RibB-like_a/b_dom"/>
</dbReference>
<dbReference type="GO" id="GO:0003935">
    <property type="term" value="F:GTP cyclohydrolase II activity"/>
    <property type="evidence" value="ECO:0007669"/>
    <property type="project" value="UniProtKB-UniRule"/>
</dbReference>
<evidence type="ECO:0000256" key="3">
    <source>
        <dbReference type="ARBA" id="ARBA00002284"/>
    </source>
</evidence>
<evidence type="ECO:0000313" key="21">
    <source>
        <dbReference type="EMBL" id="KAF1086750.1"/>
    </source>
</evidence>
<feature type="binding site" evidence="19">
    <location>
        <begin position="250"/>
        <end position="254"/>
    </location>
    <ligand>
        <name>GTP</name>
        <dbReference type="ChEBI" id="CHEBI:37565"/>
    </ligand>
</feature>
<feature type="binding site" evidence="19">
    <location>
        <position position="31"/>
    </location>
    <ligand>
        <name>D-ribulose 5-phosphate</name>
        <dbReference type="ChEBI" id="CHEBI:58121"/>
    </ligand>
</feature>
<dbReference type="Gene3D" id="3.40.50.10990">
    <property type="entry name" value="GTP cyclohydrolase II"/>
    <property type="match status" value="1"/>
</dbReference>
<feature type="active site" description="Proton acceptor; for GTP cyclohydrolase activity" evidence="19">
    <location>
        <position position="327"/>
    </location>
</feature>
<feature type="binding site" evidence="19">
    <location>
        <position position="255"/>
    </location>
    <ligand>
        <name>Zn(2+)</name>
        <dbReference type="ChEBI" id="CHEBI:29105"/>
        <note>catalytic</note>
    </ligand>
</feature>
<dbReference type="SUPFAM" id="SSF142695">
    <property type="entry name" value="RibA-like"/>
    <property type="match status" value="1"/>
</dbReference>
<feature type="site" description="Essential for DHBP synthase activity" evidence="19">
    <location>
        <position position="124"/>
    </location>
</feature>
<dbReference type="EMBL" id="LSRS01000001">
    <property type="protein sequence ID" value="KAF1086750.1"/>
    <property type="molecule type" value="Genomic_DNA"/>
</dbReference>
<dbReference type="InterPro" id="IPR032677">
    <property type="entry name" value="GTP_cyclohydro_II"/>
</dbReference>
<comment type="similarity">
    <text evidence="19">In the C-terminal section; belongs to the GTP cyclohydrolase II family.</text>
</comment>
<feature type="binding site" evidence="19">
    <location>
        <begin position="138"/>
        <end position="142"/>
    </location>
    <ligand>
        <name>D-ribulose 5-phosphate</name>
        <dbReference type="ChEBI" id="CHEBI:58121"/>
    </ligand>
</feature>
<evidence type="ECO:0000256" key="8">
    <source>
        <dbReference type="ARBA" id="ARBA00022723"/>
    </source>
</evidence>
<keyword evidence="9 19" id="KW-0547">Nucleotide-binding</keyword>
<evidence type="ECO:0000256" key="18">
    <source>
        <dbReference type="ARBA" id="ARBA00049295"/>
    </source>
</evidence>
<dbReference type="NCBIfam" id="TIGR00506">
    <property type="entry name" value="ribB"/>
    <property type="match status" value="1"/>
</dbReference>
<dbReference type="InterPro" id="IPR000422">
    <property type="entry name" value="DHBP_synthase_RibB"/>
</dbReference>
<feature type="domain" description="GTP cyclohydrolase II" evidence="20">
    <location>
        <begin position="206"/>
        <end position="371"/>
    </location>
</feature>
<dbReference type="Pfam" id="PF00925">
    <property type="entry name" value="GTP_cyclohydro2"/>
    <property type="match status" value="1"/>
</dbReference>
<evidence type="ECO:0000256" key="1">
    <source>
        <dbReference type="ARBA" id="ARBA00000141"/>
    </source>
</evidence>
<comment type="similarity">
    <text evidence="6 19">In the N-terminal section; belongs to the DHBP synthase family.</text>
</comment>
<sequence>MFCTTEEAIEIIRQGKMLVVVDDEDRENEGDIIVAAEKATPEVINFMATHGRGLICVPMSGSRLDELDLPAMVTHNTDAHGTAFTVSVDHKDTTTGISAHERAATVAALINPHTRPEDLRRPGHIFPLRAKEGGVLRRAGHTEASVDLVRLAGLYPAAVICEIMKEDGTMARIPELIEFCRLHDLKLATIADLIEYRRRHEKLIRRVDSANLPTRYGKFTAVAYESLLDNEEHIALVKGDLASVEAPLVRVHSECLTGDVFGSTRCDCGDQLATALEIIEDEGVGVLLYMRQEGRGIGLSNKIRAYKLQDEGKDTVEANEALGFPADLRDYGIGAQILADLGLNKIRLMTNNPRKIAGLEGHGLHVVGRVPIEISPGRENKFYLSTKKRKLGHLLSVEDVNKKSS</sequence>
<keyword evidence="12 19" id="KW-0460">Magnesium</keyword>
<comment type="cofactor">
    <cofactor evidence="19">
        <name>Zn(2+)</name>
        <dbReference type="ChEBI" id="CHEBI:29105"/>
    </cofactor>
    <text evidence="19">Binds 1 zinc ion per subunit.</text>
</comment>
<dbReference type="HAMAP" id="MF_01283">
    <property type="entry name" value="RibBA"/>
    <property type="match status" value="1"/>
</dbReference>
<dbReference type="GO" id="GO:0009231">
    <property type="term" value="P:riboflavin biosynthetic process"/>
    <property type="evidence" value="ECO:0007669"/>
    <property type="project" value="UniProtKB-UniRule"/>
</dbReference>
<evidence type="ECO:0000256" key="17">
    <source>
        <dbReference type="ARBA" id="ARBA00043932"/>
    </source>
</evidence>
<keyword evidence="11 19" id="KW-0862">Zinc</keyword>
<dbReference type="NCBIfam" id="NF001591">
    <property type="entry name" value="PRK00393.1"/>
    <property type="match status" value="1"/>
</dbReference>
<dbReference type="OrthoDB" id="9793111at2"/>
<keyword evidence="22" id="KW-1185">Reference proteome</keyword>
<keyword evidence="15 19" id="KW-0456">Lyase</keyword>
<dbReference type="Proteomes" id="UP000798488">
    <property type="component" value="Unassembled WGS sequence"/>
</dbReference>
<organism evidence="21 22">
    <name type="scientific">Sporotomaculum syntrophicum</name>
    <dbReference type="NCBI Taxonomy" id="182264"/>
    <lineage>
        <taxon>Bacteria</taxon>
        <taxon>Bacillati</taxon>
        <taxon>Bacillota</taxon>
        <taxon>Clostridia</taxon>
        <taxon>Eubacteriales</taxon>
        <taxon>Desulfallaceae</taxon>
        <taxon>Sporotomaculum</taxon>
    </lineage>
</organism>
<evidence type="ECO:0000256" key="4">
    <source>
        <dbReference type="ARBA" id="ARBA00004853"/>
    </source>
</evidence>
<comment type="pathway">
    <text evidence="4 19">Cofactor biosynthesis; riboflavin biosynthesis; 5-amino-6-(D-ribitylamino)uracil from GTP: step 1/4.</text>
</comment>
<feature type="binding site" evidence="19">
    <location>
        <position position="141"/>
    </location>
    <ligand>
        <name>Mg(2+)</name>
        <dbReference type="ChEBI" id="CHEBI:18420"/>
        <label>2</label>
    </ligand>
</feature>
<comment type="cofactor">
    <cofactor evidence="19">
        <name>Mg(2+)</name>
        <dbReference type="ChEBI" id="CHEBI:18420"/>
    </cofactor>
    <cofactor evidence="19">
        <name>Mn(2+)</name>
        <dbReference type="ChEBI" id="CHEBI:29035"/>
    </cofactor>
    <text evidence="19">Binds 2 divalent metal cations per subunit. Magnesium or manganese.</text>
</comment>
<accession>A0A9D2WTB9</accession>
<comment type="catalytic activity">
    <reaction evidence="1 19">
        <text>D-ribulose 5-phosphate = (2S)-2-hydroxy-3-oxobutyl phosphate + formate + H(+)</text>
        <dbReference type="Rhea" id="RHEA:18457"/>
        <dbReference type="ChEBI" id="CHEBI:15378"/>
        <dbReference type="ChEBI" id="CHEBI:15740"/>
        <dbReference type="ChEBI" id="CHEBI:58121"/>
        <dbReference type="ChEBI" id="CHEBI:58830"/>
        <dbReference type="EC" id="4.1.99.12"/>
    </reaction>
</comment>
<evidence type="ECO:0000256" key="2">
    <source>
        <dbReference type="ARBA" id="ARBA00001936"/>
    </source>
</evidence>
<comment type="pathway">
    <text evidence="5 19">Cofactor biosynthesis; riboflavin biosynthesis; 2-hydroxy-3-oxobutyl phosphate from D-ribulose 5-phosphate: step 1/1.</text>
</comment>
<feature type="binding site" evidence="19">
    <location>
        <begin position="293"/>
        <end position="295"/>
    </location>
    <ligand>
        <name>GTP</name>
        <dbReference type="ChEBI" id="CHEBI:37565"/>
    </ligand>
</feature>
<dbReference type="FunFam" id="3.40.50.10990:FF:000001">
    <property type="entry name" value="Riboflavin biosynthesis protein RibBA"/>
    <property type="match status" value="1"/>
</dbReference>
<comment type="function">
    <text evidence="3 19">Catalyzes the conversion of D-ribulose 5-phosphate to formate and 3,4-dihydroxy-2-butanone 4-phosphate.</text>
</comment>
<feature type="binding site" evidence="19">
    <location>
        <position position="27"/>
    </location>
    <ligand>
        <name>Mg(2+)</name>
        <dbReference type="ChEBI" id="CHEBI:18420"/>
        <label>1</label>
    </ligand>
</feature>
<name>A0A9D2WTB9_9FIRM</name>
<dbReference type="GO" id="GO:0005525">
    <property type="term" value="F:GTP binding"/>
    <property type="evidence" value="ECO:0007669"/>
    <property type="project" value="UniProtKB-KW"/>
</dbReference>
<feature type="binding site" evidence="19">
    <location>
        <position position="27"/>
    </location>
    <ligand>
        <name>Mg(2+)</name>
        <dbReference type="ChEBI" id="CHEBI:18420"/>
        <label>2</label>
    </ligand>
</feature>
<dbReference type="NCBIfam" id="TIGR00505">
    <property type="entry name" value="ribA"/>
    <property type="match status" value="1"/>
</dbReference>
<gene>
    <name evidence="19 21" type="primary">ribBA</name>
    <name evidence="21" type="ORF">SPSYN_00469</name>
</gene>
<dbReference type="NCBIfam" id="NF006803">
    <property type="entry name" value="PRK09311.1"/>
    <property type="match status" value="1"/>
</dbReference>
<dbReference type="EC" id="4.1.99.12" evidence="19"/>
<dbReference type="GO" id="GO:0005829">
    <property type="term" value="C:cytosol"/>
    <property type="evidence" value="ECO:0007669"/>
    <property type="project" value="TreeGrafter"/>
</dbReference>
<comment type="cofactor">
    <cofactor evidence="2">
        <name>Mn(2+)</name>
        <dbReference type="ChEBI" id="CHEBI:29035"/>
    </cofactor>
</comment>
<dbReference type="GO" id="GO:0008270">
    <property type="term" value="F:zinc ion binding"/>
    <property type="evidence" value="ECO:0007669"/>
    <property type="project" value="UniProtKB-UniRule"/>
</dbReference>
<dbReference type="PANTHER" id="PTHR21327:SF18">
    <property type="entry name" value="3,4-DIHYDROXY-2-BUTANONE 4-PHOSPHATE SYNTHASE"/>
    <property type="match status" value="1"/>
</dbReference>
<protein>
    <recommendedName>
        <fullName evidence="19">Riboflavin biosynthesis protein RibBA</fullName>
    </recommendedName>
    <domain>
        <recommendedName>
            <fullName evidence="19">3,4-dihydroxy-2-butanone 4-phosphate synthase</fullName>
            <shortName evidence="19">DHBP synthase</shortName>
            <ecNumber evidence="19">4.1.99.12</ecNumber>
        </recommendedName>
    </domain>
    <domain>
        <recommendedName>
            <fullName evidence="19">GTP cyclohydrolase-2</fullName>
            <ecNumber evidence="19">3.5.4.25</ecNumber>
        </recommendedName>
        <alternativeName>
            <fullName evidence="19">GTP cyclohydrolase II</fullName>
        </alternativeName>
    </domain>
</protein>